<organism evidence="1 2">
    <name type="scientific">Shimia marina</name>
    <dbReference type="NCBI Taxonomy" id="321267"/>
    <lineage>
        <taxon>Bacteria</taxon>
        <taxon>Pseudomonadati</taxon>
        <taxon>Pseudomonadota</taxon>
        <taxon>Alphaproteobacteria</taxon>
        <taxon>Rhodobacterales</taxon>
        <taxon>Roseobacteraceae</taxon>
    </lineage>
</organism>
<accession>A0A0P1EPZ0</accession>
<protein>
    <recommendedName>
        <fullName evidence="3">DUF3179 domain-containing protein</fullName>
    </recommendedName>
</protein>
<evidence type="ECO:0008006" key="3">
    <source>
        <dbReference type="Google" id="ProtNLM"/>
    </source>
</evidence>
<dbReference type="RefSeq" id="WP_223229229.1">
    <property type="nucleotide sequence ID" value="NZ_CYPW01000017.1"/>
</dbReference>
<dbReference type="Proteomes" id="UP000054823">
    <property type="component" value="Unassembled WGS sequence"/>
</dbReference>
<evidence type="ECO:0000313" key="2">
    <source>
        <dbReference type="Proteomes" id="UP000054823"/>
    </source>
</evidence>
<proteinExistence type="predicted"/>
<gene>
    <name evidence="1" type="ORF">SHM7688_01892</name>
</gene>
<dbReference type="Pfam" id="PF11376">
    <property type="entry name" value="DUF3179"/>
    <property type="match status" value="1"/>
</dbReference>
<sequence length="470" mass="51245">MANGAIGVEAQAIGMRVRHWAMSAMVGLGVLIGAQQAWGQNHVEVPAHVMAEFGQPPVVPNGKLSKELRAAVKTTFVDSMRDGGWGPDQSEALAVISASGDARLVWIIADLMRFVSSPELNFVLSDAAAELLEIERPRQNEWGVITDHLIAWDIPEPPGYLKAKRAIFTAIVPEWDRLFVKGDIDWRHVSWGGVLIDDRPFDETDELCNCIPAVDNPEVSSAAEATWLKESDVVFGIEVNGEARAYPRRIMEVREMVNDSLGGRDLGIPYCTLCGAAQAYFTDDVPAGVKRPVLRTSGMLIRSNKVMYDVESYSVFDTFLGKAVTGPLAKKGVTLKQASVVTTTWGEWRAAHPDTTVLVEALALGRDFDFRNGRDADGPIFPVGDVDPRLSVHEDVIGVVTASGTPVAFQRSKAMLALQRGEEIAVENVRLVMDGGGVKAVDANGEDLGSHQAFWFAWSQFYPGTELWQG</sequence>
<dbReference type="InterPro" id="IPR021516">
    <property type="entry name" value="DUF3179"/>
</dbReference>
<dbReference type="EMBL" id="CYPW01000017">
    <property type="protein sequence ID" value="CUH52446.1"/>
    <property type="molecule type" value="Genomic_DNA"/>
</dbReference>
<evidence type="ECO:0000313" key="1">
    <source>
        <dbReference type="EMBL" id="CUH52446.1"/>
    </source>
</evidence>
<dbReference type="AlphaFoldDB" id="A0A0P1EPZ0"/>
<keyword evidence="2" id="KW-1185">Reference proteome</keyword>
<dbReference type="STRING" id="321267.SHM7688_01892"/>
<name>A0A0P1EPZ0_9RHOB</name>
<reference evidence="1 2" key="1">
    <citation type="submission" date="2015-09" db="EMBL/GenBank/DDBJ databases">
        <authorList>
            <consortium name="Swine Surveillance"/>
        </authorList>
    </citation>
    <scope>NUCLEOTIDE SEQUENCE [LARGE SCALE GENOMIC DNA]</scope>
    <source>
        <strain evidence="1 2">CECT 7688</strain>
    </source>
</reference>